<comment type="caution">
    <text evidence="3">The sequence shown here is derived from an EMBL/GenBank/DDBJ whole genome shotgun (WGS) entry which is preliminary data.</text>
</comment>
<feature type="compositionally biased region" description="Polar residues" evidence="1">
    <location>
        <begin position="279"/>
        <end position="298"/>
    </location>
</feature>
<feature type="region of interest" description="Disordered" evidence="1">
    <location>
        <begin position="219"/>
        <end position="303"/>
    </location>
</feature>
<accession>A0A9W4XBM5</accession>
<proteinExistence type="predicted"/>
<evidence type="ECO:0000313" key="4">
    <source>
        <dbReference type="Proteomes" id="UP001152885"/>
    </source>
</evidence>
<feature type="domain" description="MHD" evidence="2">
    <location>
        <begin position="496"/>
        <end position="719"/>
    </location>
</feature>
<dbReference type="InterPro" id="IPR018808">
    <property type="entry name" value="Muniscin_C"/>
</dbReference>
<evidence type="ECO:0000259" key="2">
    <source>
        <dbReference type="PROSITE" id="PS51072"/>
    </source>
</evidence>
<name>A0A9W4XBM5_9ASCO</name>
<organism evidence="3 4">
    <name type="scientific">Candida verbasci</name>
    <dbReference type="NCBI Taxonomy" id="1227364"/>
    <lineage>
        <taxon>Eukaryota</taxon>
        <taxon>Fungi</taxon>
        <taxon>Dikarya</taxon>
        <taxon>Ascomycota</taxon>
        <taxon>Saccharomycotina</taxon>
        <taxon>Pichiomycetes</taxon>
        <taxon>Debaryomycetaceae</taxon>
        <taxon>Candida/Lodderomyces clade</taxon>
        <taxon>Candida</taxon>
    </lineage>
</organism>
<gene>
    <name evidence="3" type="ORF">CANVERA_P4142</name>
</gene>
<feature type="compositionally biased region" description="Polar residues" evidence="1">
    <location>
        <begin position="337"/>
        <end position="347"/>
    </location>
</feature>
<feature type="compositionally biased region" description="Low complexity" evidence="1">
    <location>
        <begin position="357"/>
        <end position="367"/>
    </location>
</feature>
<dbReference type="InterPro" id="IPR049609">
    <property type="entry name" value="Syp1-like_MHD"/>
</dbReference>
<dbReference type="AlphaFoldDB" id="A0A9W4XBM5"/>
<protein>
    <recommendedName>
        <fullName evidence="2">MHD domain-containing protein</fullName>
    </recommendedName>
</protein>
<dbReference type="Pfam" id="PF10291">
    <property type="entry name" value="muHD"/>
    <property type="match status" value="1"/>
</dbReference>
<dbReference type="PROSITE" id="PS51072">
    <property type="entry name" value="MHD"/>
    <property type="match status" value="1"/>
</dbReference>
<reference evidence="3" key="1">
    <citation type="submission" date="2022-12" db="EMBL/GenBank/DDBJ databases">
        <authorList>
            <person name="Brejova B."/>
        </authorList>
    </citation>
    <scope>NUCLEOTIDE SEQUENCE</scope>
</reference>
<dbReference type="EMBL" id="CANTUO010000004">
    <property type="protein sequence ID" value="CAI5759631.1"/>
    <property type="molecule type" value="Genomic_DNA"/>
</dbReference>
<dbReference type="Gene3D" id="1.20.1270.60">
    <property type="entry name" value="Arfaptin homology (AH) domain/BAR domain"/>
    <property type="match status" value="1"/>
</dbReference>
<feature type="compositionally biased region" description="Polar residues" evidence="1">
    <location>
        <begin position="219"/>
        <end position="241"/>
    </location>
</feature>
<dbReference type="InterPro" id="IPR028565">
    <property type="entry name" value="MHD"/>
</dbReference>
<dbReference type="Proteomes" id="UP001152885">
    <property type="component" value="Unassembled WGS sequence"/>
</dbReference>
<dbReference type="OrthoDB" id="331602at2759"/>
<sequence length="719" mass="82129">MDESYNFATTILTSKTPKQAAQIIPNTVQGSVGVNKDLISWFHNYETILSQYNSQLKNLIQDANKISQRSNVGFNSFPRNWNCLLSAIKLEESNNEILLKNIKLEILNPLRNLIDKDVRISELLVNGQELQEISENLDEYQWNFKAPQGFQNLEDFKKIEIQTLFNIVLNFIQLQNNKLTKELKNNENSTNYLLGSFKLDNEMKSQLNYLLNTEFQIPQSAQPSSQKTKRNSVASSPSKTPTSEKRQSRLKSKVGSIFGRKKKDKKMANDVGAIPEDASISTTPSDLTRNTTRRSSQLPLAPHANYTQPQQQYFEPMQPKQAQPQPPQNHEPYQFEQYEQQKQSENIPQPIEKSLVQQQYQPQIQQPDSPNVVKYDNDSDETDNEQSLLQKLDHEKLAPAHDPQQRYSFEKGDDEISTPKTNHDTFDSNNYRSEFPEPIIEKKSTAPAPPPSRKVTHNERESVLFNQRSSSFIQPLQSQDTGNMLGNDFKHFTLNESGLNSSIAEVVNANFKDGQLVKSSVVGEVAFNYIGQLHEPLIVSIPYQYDKLIVNKSFMEELGDNLYRIHPESISSRTLGGLKYLSKNATPPVTIQQIWKYEPHQSSLVINIKSNEPLILENFIVSVALSNCKAISASSKPQGAFNHDKNRITWRYNKPLHLQGEEKLVARFMTQGQGIENEHGVQIKFEIKDAPIKYCTIYENNKEVPTFRNLISGNYSGHY</sequence>
<evidence type="ECO:0000313" key="3">
    <source>
        <dbReference type="EMBL" id="CAI5759631.1"/>
    </source>
</evidence>
<feature type="region of interest" description="Disordered" evidence="1">
    <location>
        <begin position="315"/>
        <end position="457"/>
    </location>
</feature>
<keyword evidence="4" id="KW-1185">Reference proteome</keyword>
<dbReference type="InterPro" id="IPR027267">
    <property type="entry name" value="AH/BAR_dom_sf"/>
</dbReference>
<dbReference type="CDD" id="cd09264">
    <property type="entry name" value="AP_Syp1_MHD"/>
    <property type="match status" value="1"/>
</dbReference>
<evidence type="ECO:0000256" key="1">
    <source>
        <dbReference type="SAM" id="MobiDB-lite"/>
    </source>
</evidence>